<dbReference type="Proteomes" id="UP000093561">
    <property type="component" value="Unassembled WGS sequence"/>
</dbReference>
<name>A0AAF5Q6V8_WUCBA</name>
<reference evidence="2" key="3">
    <citation type="submission" date="2024-02" db="UniProtKB">
        <authorList>
            <consortium name="WormBaseParasite"/>
        </authorList>
    </citation>
    <scope>IDENTIFICATION</scope>
    <source>
        <strain evidence="2">pt0022</strain>
    </source>
</reference>
<sequence>FIDEYERTRQITFSDTSSVVSFSGYCNKIFLIIQLAIQSQQRHNTDNSLMNTKEQDRSHLAIHHQLSRSVGTVTRNDELFFQRILPKIETMTRNLSKFENLDLFDYTTSNTVTAAA</sequence>
<protein>
    <submittedName>
        <fullName evidence="2">Uncharacterized protein</fullName>
    </submittedName>
</protein>
<accession>A0AAF5Q6V8</accession>
<organism evidence="1 2">
    <name type="scientific">Wuchereria bancrofti</name>
    <dbReference type="NCBI Taxonomy" id="6293"/>
    <lineage>
        <taxon>Eukaryota</taxon>
        <taxon>Metazoa</taxon>
        <taxon>Ecdysozoa</taxon>
        <taxon>Nematoda</taxon>
        <taxon>Chromadorea</taxon>
        <taxon>Rhabditida</taxon>
        <taxon>Spirurina</taxon>
        <taxon>Spiruromorpha</taxon>
        <taxon>Filarioidea</taxon>
        <taxon>Onchocercidae</taxon>
        <taxon>Wuchereria</taxon>
    </lineage>
</organism>
<dbReference type="WBParaSite" id="mrna-Wban_11087">
    <property type="protein sequence ID" value="mrna-Wban_11087"/>
    <property type="gene ID" value="Wban_11087"/>
</dbReference>
<evidence type="ECO:0000313" key="2">
    <source>
        <dbReference type="WBParaSite" id="mrna-Wban_11087"/>
    </source>
</evidence>
<dbReference type="AlphaFoldDB" id="A0AAF5Q6V8"/>
<reference evidence="1" key="2">
    <citation type="journal article" date="2016" name="Mol. Ecol.">
        <title>Population genomics of the filarial nematode parasite Wuchereria bancrofti from mosquitoes.</title>
        <authorList>
            <person name="Small S.T."/>
            <person name="Reimer L.J."/>
            <person name="Tisch D.J."/>
            <person name="King C.L."/>
            <person name="Christensen B.M."/>
            <person name="Siba P.M."/>
            <person name="Kazura J.W."/>
            <person name="Serre D."/>
            <person name="Zimmerman P.A."/>
        </authorList>
    </citation>
    <scope>NUCLEOTIDE SEQUENCE</scope>
    <source>
        <strain evidence="1">pt0022</strain>
    </source>
</reference>
<reference evidence="1" key="1">
    <citation type="submission" date="2015-03" db="EMBL/GenBank/DDBJ databases">
        <title>Wuchereria bancrofti Genome Sequencing Papua New Guinea Strain.</title>
        <authorList>
            <person name="Small S.T."/>
            <person name="Serre D."/>
            <person name="Zimmerman P.A."/>
        </authorList>
    </citation>
    <scope>NUCLEOTIDE SEQUENCE [LARGE SCALE GENOMIC DNA]</scope>
    <source>
        <strain evidence="1">pt0022</strain>
    </source>
</reference>
<evidence type="ECO:0000313" key="1">
    <source>
        <dbReference type="Proteomes" id="UP000093561"/>
    </source>
</evidence>
<proteinExistence type="predicted"/>